<feature type="signal peptide" evidence="1">
    <location>
        <begin position="1"/>
        <end position="20"/>
    </location>
</feature>
<protein>
    <submittedName>
        <fullName evidence="2">Laminin G Domain protein</fullName>
    </submittedName>
</protein>
<name>A0ABQ3ASS9_9GAMM</name>
<dbReference type="SUPFAM" id="SSF49899">
    <property type="entry name" value="Concanavalin A-like lectins/glucanases"/>
    <property type="match status" value="1"/>
</dbReference>
<dbReference type="Pfam" id="PF13385">
    <property type="entry name" value="Laminin_G_3"/>
    <property type="match status" value="1"/>
</dbReference>
<sequence>MNNKLFFILATAFFAVTLSACNLSSVKKSQQEIWRFDSLTRVNGYSLEQQGQPKVVDSPYGKAVSFDGDGDRLLVNANPLGDANEFTIEIVFKPNDVFPKNHEPRIFHIESADNPNRRITIELRLNDKKQWYFDAFIKSDKSQFTLIDPAKVHPVGEWAHAAMTFKNREFISYVNGEKELTGQVDYLTIPANAKTSVGARMNQIHWFNGEILQVRVTRKALLPEDFVLLGNLKK</sequence>
<organism evidence="2 3">
    <name type="scientific">Cellvibrio zantedeschiae</name>
    <dbReference type="NCBI Taxonomy" id="1237077"/>
    <lineage>
        <taxon>Bacteria</taxon>
        <taxon>Pseudomonadati</taxon>
        <taxon>Pseudomonadota</taxon>
        <taxon>Gammaproteobacteria</taxon>
        <taxon>Cellvibrionales</taxon>
        <taxon>Cellvibrionaceae</taxon>
        <taxon>Cellvibrio</taxon>
    </lineage>
</organism>
<comment type="caution">
    <text evidence="2">The sequence shown here is derived from an EMBL/GenBank/DDBJ whole genome shotgun (WGS) entry which is preliminary data.</text>
</comment>
<dbReference type="Proteomes" id="UP000619761">
    <property type="component" value="Unassembled WGS sequence"/>
</dbReference>
<accession>A0ABQ3ASS9</accession>
<reference evidence="3" key="1">
    <citation type="journal article" date="2019" name="Int. J. Syst. Evol. Microbiol.">
        <title>The Global Catalogue of Microorganisms (GCM) 10K type strain sequencing project: providing services to taxonomists for standard genome sequencing and annotation.</title>
        <authorList>
            <consortium name="The Broad Institute Genomics Platform"/>
            <consortium name="The Broad Institute Genome Sequencing Center for Infectious Disease"/>
            <person name="Wu L."/>
            <person name="Ma J."/>
        </authorList>
    </citation>
    <scope>NUCLEOTIDE SEQUENCE [LARGE SCALE GENOMIC DNA]</scope>
    <source>
        <strain evidence="3">KCTC 32239</strain>
    </source>
</reference>
<dbReference type="InterPro" id="IPR013320">
    <property type="entry name" value="ConA-like_dom_sf"/>
</dbReference>
<keyword evidence="1" id="KW-0732">Signal</keyword>
<feature type="chain" id="PRO_5045400348" evidence="1">
    <location>
        <begin position="21"/>
        <end position="234"/>
    </location>
</feature>
<evidence type="ECO:0000313" key="2">
    <source>
        <dbReference type="EMBL" id="GGY66701.1"/>
    </source>
</evidence>
<dbReference type="Gene3D" id="2.60.120.200">
    <property type="match status" value="1"/>
</dbReference>
<evidence type="ECO:0000256" key="1">
    <source>
        <dbReference type="SAM" id="SignalP"/>
    </source>
</evidence>
<dbReference type="RefSeq" id="WP_189416274.1">
    <property type="nucleotide sequence ID" value="NZ_BMYZ01000001.1"/>
</dbReference>
<proteinExistence type="predicted"/>
<evidence type="ECO:0000313" key="3">
    <source>
        <dbReference type="Proteomes" id="UP000619761"/>
    </source>
</evidence>
<dbReference type="PROSITE" id="PS51257">
    <property type="entry name" value="PROKAR_LIPOPROTEIN"/>
    <property type="match status" value="1"/>
</dbReference>
<gene>
    <name evidence="2" type="ORF">GCM10011613_08370</name>
</gene>
<dbReference type="EMBL" id="BMYZ01000001">
    <property type="protein sequence ID" value="GGY66701.1"/>
    <property type="molecule type" value="Genomic_DNA"/>
</dbReference>
<keyword evidence="3" id="KW-1185">Reference proteome</keyword>